<dbReference type="GO" id="GO:0098003">
    <property type="term" value="P:viral tail assembly"/>
    <property type="evidence" value="ECO:0007669"/>
    <property type="project" value="UniProtKB-KW"/>
</dbReference>
<feature type="domain" description="Tape measure protein N-terminal" evidence="3">
    <location>
        <begin position="275"/>
        <end position="459"/>
    </location>
</feature>
<dbReference type="Pfam" id="PF20155">
    <property type="entry name" value="TMP_3"/>
    <property type="match status" value="1"/>
</dbReference>
<sequence length="771" mass="82057">MAINEEIARLTGTLAFKVDLTGLHTFEAKLSSIETKMRAFVALTNQRFNIKVQIDSAGLKASLDKAANSKLRFNNVNVATEALARVVGSVTERFARAPVILKNIKLDLSSVLAQRAAMRSQLEAVSVGVGVVLRMNNATTKLRAWKKMTEEKFKLYLNADISGAKLYRNAAKTLRDVGARLGTFTVTSPKIKLTVDRAALRAEIASVLEQIKREVKIKIDLTGHVTGNPRGGSGGHAGAAFGGGLVGGGMGFMRGLVPGLGAAYAVSKLNEINQQMKGQDLALTAVTGSKENGQAAKKRLRVMADDIGFNARELTPAFTKMIASGEASGFGQAKSEKVFKSMAEYGRVMGLSSEDMKGSMRAVEQMMNKGQIMSEELKGQLAERFPAAIALFAKSQNMSSAELFKAMEKGLIKSDALEAFAETLAKEARKGGALDAAKQSTAAQQQRMGNNISDSIQSFSDGGFDSASATFFKVVADGLAKSQPLIKGLGMAFEILIMPITSTIKLLGDLALAWPDMAKSMGMTTGQFTTLAAAAGIFLTPLGGIVIGLGAMLVVLQDLVSYGKGEDSVFGRWVKDTPLAQESVDKLKNAWGEFKFTLERTTESVTTLLEKMGFLSKSTSEVAFSPTFISTLDKLSIILTALSSAIEAVGNLTSGNMSGIGDSLSKMKSSLEDYAQTMLFDAAGTMLRGAARNIIDARPVYKDVSPQPEVSPYGARYSSDAGPTNVTIPGMVIQFTGAIDSDLANNLLGSEIAKHVQERLSLANVNLTESQ</sequence>
<evidence type="ECO:0000313" key="5">
    <source>
        <dbReference type="Proteomes" id="UP000516415"/>
    </source>
</evidence>
<dbReference type="InterPro" id="IPR013491">
    <property type="entry name" value="Tape_meas_N"/>
</dbReference>
<keyword evidence="2" id="KW-0472">Membrane</keyword>
<reference evidence="4 5" key="1">
    <citation type="submission" date="2020-07" db="EMBL/GenBank/DDBJ databases">
        <authorList>
            <person name="Martino G."/>
            <person name="Holtappels D."/>
            <person name="Wagemans J."/>
            <person name="Lavigne R."/>
            <person name="Turina M."/>
            <person name="Ciuffo M."/>
        </authorList>
    </citation>
    <scope>NUCLEOTIDE SEQUENCE [LARGE SCALE GENOMIC DNA]</scope>
</reference>
<evidence type="ECO:0000259" key="3">
    <source>
        <dbReference type="Pfam" id="PF20155"/>
    </source>
</evidence>
<evidence type="ECO:0000313" key="4">
    <source>
        <dbReference type="EMBL" id="QNR53868.1"/>
    </source>
</evidence>
<gene>
    <name evidence="4" type="ORF">phiK7A1_080</name>
</gene>
<dbReference type="EMBL" id="MT740307">
    <property type="protein sequence ID" value="QNR53868.1"/>
    <property type="molecule type" value="Genomic_DNA"/>
</dbReference>
<keyword evidence="2" id="KW-0812">Transmembrane</keyword>
<evidence type="ECO:0000256" key="1">
    <source>
        <dbReference type="ARBA" id="ARBA00022465"/>
    </source>
</evidence>
<keyword evidence="2" id="KW-1133">Transmembrane helix</keyword>
<feature type="transmembrane region" description="Helical" evidence="2">
    <location>
        <begin position="489"/>
        <end position="508"/>
    </location>
</feature>
<dbReference type="Proteomes" id="UP000516415">
    <property type="component" value="Segment"/>
</dbReference>
<dbReference type="NCBIfam" id="TIGR02675">
    <property type="entry name" value="tape_meas_nterm"/>
    <property type="match status" value="1"/>
</dbReference>
<protein>
    <submittedName>
        <fullName evidence="4">Putative tape measure protein</fullName>
    </submittedName>
</protein>
<name>A0A7H0XFS8_9CAUD</name>
<proteinExistence type="predicted"/>
<keyword evidence="1" id="KW-1245">Viral tail assembly</keyword>
<keyword evidence="1" id="KW-1188">Viral release from host cell</keyword>
<feature type="transmembrane region" description="Helical" evidence="2">
    <location>
        <begin position="528"/>
        <end position="556"/>
    </location>
</feature>
<evidence type="ECO:0000256" key="2">
    <source>
        <dbReference type="SAM" id="Phobius"/>
    </source>
</evidence>
<keyword evidence="5" id="KW-1185">Reference proteome</keyword>
<organism evidence="4 5">
    <name type="scientific">Pseudomonas phage phiK7A1</name>
    <dbReference type="NCBI Taxonomy" id="2759194"/>
    <lineage>
        <taxon>Viruses</taxon>
        <taxon>Duplodnaviria</taxon>
        <taxon>Heunggongvirae</taxon>
        <taxon>Uroviricota</taxon>
        <taxon>Caudoviricetes</taxon>
        <taxon>Vandenendeviridae</taxon>
        <taxon>Gorskivirinae</taxon>
        <taxon>Torinovirus</taxon>
        <taxon>Torinovirus K7A1</taxon>
    </lineage>
</organism>
<accession>A0A7H0XFS8</accession>